<dbReference type="PANTHER" id="PTHR37534">
    <property type="entry name" value="TRANSCRIPTIONAL ACTIVATOR PROTEIN UGA3"/>
    <property type="match status" value="1"/>
</dbReference>
<organism evidence="3 4">
    <name type="scientific">Phlyctema vagabunda</name>
    <dbReference type="NCBI Taxonomy" id="108571"/>
    <lineage>
        <taxon>Eukaryota</taxon>
        <taxon>Fungi</taxon>
        <taxon>Dikarya</taxon>
        <taxon>Ascomycota</taxon>
        <taxon>Pezizomycotina</taxon>
        <taxon>Leotiomycetes</taxon>
        <taxon>Helotiales</taxon>
        <taxon>Dermateaceae</taxon>
        <taxon>Phlyctema</taxon>
    </lineage>
</organism>
<dbReference type="EMBL" id="JBFCZG010000001">
    <property type="protein sequence ID" value="KAL3426594.1"/>
    <property type="molecule type" value="Genomic_DNA"/>
</dbReference>
<evidence type="ECO:0000313" key="4">
    <source>
        <dbReference type="Proteomes" id="UP001629113"/>
    </source>
</evidence>
<dbReference type="Proteomes" id="UP001629113">
    <property type="component" value="Unassembled WGS sequence"/>
</dbReference>
<gene>
    <name evidence="3" type="ORF">PVAG01_00103</name>
</gene>
<dbReference type="InterPro" id="IPR001138">
    <property type="entry name" value="Zn2Cys6_DnaBD"/>
</dbReference>
<name>A0ABR4PTK1_9HELO</name>
<accession>A0ABR4PTK1</accession>
<evidence type="ECO:0000313" key="3">
    <source>
        <dbReference type="EMBL" id="KAL3426594.1"/>
    </source>
</evidence>
<proteinExistence type="predicted"/>
<dbReference type="PANTHER" id="PTHR37534:SF2">
    <property type="entry name" value="N-ACETYLTRANSFERASE DOMAIN-CONTAINING PROTEIN"/>
    <property type="match status" value="1"/>
</dbReference>
<keyword evidence="1" id="KW-0539">Nucleus</keyword>
<sequence length="428" mass="49336">MPLTKDPCSSCKAKHVKCITDDDRSECRRCVTKAIQCCRPARKAFFRPGSSARYDTQFSDQQNWVSSNAREYRIQKPSGRPSRHIVQDEVILPPDILTEVGITESHPDSVEHAVSNDRLKSHDTFPGAPHCDTSVEIPPILDTNSVTPLMRQTAVQIGSRQDLTETESTPIPELPIIRRCQPFKDIQEACLLRYYVEELSHWFDTCDEQKHFQQLVPIWARRFPPLLQAIFATSARHLSRLPKYRTSQGVLYCGQLLPNVTSSSAVEYMLTCIPALREFHDTQDEEHREYIMATAVILRQFEEMEDDEDDINLSESLEGPDTPAYPQNRGNFLAIINTVVRSSYSEDLFRRQGLFSAAYWIALRQEVYYAFTRGQSPQMILLPSTLWQDATIVNKMIMHTAQVAKWFRTDKSEQEWRKLKPGLFQEHH</sequence>
<evidence type="ECO:0000256" key="1">
    <source>
        <dbReference type="ARBA" id="ARBA00023242"/>
    </source>
</evidence>
<reference evidence="3 4" key="1">
    <citation type="submission" date="2024-06" db="EMBL/GenBank/DDBJ databases">
        <title>Complete genome of Phlyctema vagabunda strain 19-DSS-EL-015.</title>
        <authorList>
            <person name="Fiorenzani C."/>
        </authorList>
    </citation>
    <scope>NUCLEOTIDE SEQUENCE [LARGE SCALE GENOMIC DNA]</scope>
    <source>
        <strain evidence="3 4">19-DSS-EL-015</strain>
    </source>
</reference>
<dbReference type="PROSITE" id="PS00463">
    <property type="entry name" value="ZN2_CY6_FUNGAL_1"/>
    <property type="match status" value="1"/>
</dbReference>
<keyword evidence="4" id="KW-1185">Reference proteome</keyword>
<protein>
    <submittedName>
        <fullName evidence="3">ArcA-like protein</fullName>
    </submittedName>
</protein>
<feature type="domain" description="Zn(2)-C6 fungal-type" evidence="2">
    <location>
        <begin position="7"/>
        <end position="38"/>
    </location>
</feature>
<evidence type="ECO:0000259" key="2">
    <source>
        <dbReference type="PROSITE" id="PS00463"/>
    </source>
</evidence>
<comment type="caution">
    <text evidence="3">The sequence shown here is derived from an EMBL/GenBank/DDBJ whole genome shotgun (WGS) entry which is preliminary data.</text>
</comment>